<dbReference type="EMBL" id="DSGB01000004">
    <property type="protein sequence ID" value="HER95806.1"/>
    <property type="molecule type" value="Genomic_DNA"/>
</dbReference>
<organism evidence="1">
    <name type="scientific">Rhodothermus marinus</name>
    <name type="common">Rhodothermus obamensis</name>
    <dbReference type="NCBI Taxonomy" id="29549"/>
    <lineage>
        <taxon>Bacteria</taxon>
        <taxon>Pseudomonadati</taxon>
        <taxon>Rhodothermota</taxon>
        <taxon>Rhodothermia</taxon>
        <taxon>Rhodothermales</taxon>
        <taxon>Rhodothermaceae</taxon>
        <taxon>Rhodothermus</taxon>
    </lineage>
</organism>
<comment type="caution">
    <text evidence="1">The sequence shown here is derived from an EMBL/GenBank/DDBJ whole genome shotgun (WGS) entry which is preliminary data.</text>
</comment>
<dbReference type="AlphaFoldDB" id="A0A7V2B038"/>
<evidence type="ECO:0008006" key="2">
    <source>
        <dbReference type="Google" id="ProtNLM"/>
    </source>
</evidence>
<name>A0A7V2B038_RHOMR</name>
<protein>
    <recommendedName>
        <fullName evidence="2">T9SS type A sorting domain-containing protein</fullName>
    </recommendedName>
</protein>
<accession>A0A7V2B038</accession>
<gene>
    <name evidence="1" type="ORF">ENO59_04735</name>
</gene>
<evidence type="ECO:0000313" key="1">
    <source>
        <dbReference type="EMBL" id="HER95806.1"/>
    </source>
</evidence>
<reference evidence="1" key="1">
    <citation type="journal article" date="2020" name="mSystems">
        <title>Genome- and Community-Level Interaction Insights into Carbon Utilization and Element Cycling Functions of Hydrothermarchaeota in Hydrothermal Sediment.</title>
        <authorList>
            <person name="Zhou Z."/>
            <person name="Liu Y."/>
            <person name="Xu W."/>
            <person name="Pan J."/>
            <person name="Luo Z.H."/>
            <person name="Li M."/>
        </authorList>
    </citation>
    <scope>NUCLEOTIDE SEQUENCE [LARGE SCALE GENOMIC DNA]</scope>
    <source>
        <strain evidence="1">SpSt-143</strain>
    </source>
</reference>
<proteinExistence type="predicted"/>
<dbReference type="Gene3D" id="2.60.40.10">
    <property type="entry name" value="Immunoglobulins"/>
    <property type="match status" value="1"/>
</dbReference>
<dbReference type="Gene3D" id="2.60.40.4070">
    <property type="match status" value="1"/>
</dbReference>
<sequence>MAWSIAWVWAAHAQHLEPVTPPQWRSQISAERMGLHDANRIRTMFYNFGMVGNFEVNPDLSVFHSVEVPKGIGLNYSDGITPFVLTRVARASNPNDSIYVMLTGYRERQAVDPFHPGRQLRFEPRPGFFEPDPMINRGRSIAVSNDPRTWPGAVDAAGNPRQGVSPEQCWYDKINDPDDPGWCGSWNGYFGKRPNADQESFFVMDDNFYATFDFYPDARDQTRRGLGLRVEVRGFQWSNPQAQNVIFWHYDIINESTTDYPNMIFGLYMDSGVGGSQLSCDGVYESDDDNAFYNTELGLNLVYTWDKGGHGVSLRSTCEPTGYVGYAYLETPGNPFDGFDNDEDGITDERRDSGPGQRIEGQEAIRAYVMQHYDLARFERAYGPLENRPAYLAGVWWTGDEDLDWVCEAHDTGADGIFADPEEGIEPDTGEGDCIPTEGEPNFDRTDITESDQIGLTGFKMNRIRPGTGSPATETDNIVFFMDQNEWPKRLYQQFTHPDPAVRFDPPLVLNYNIGFLFASGPFALKAGQRERFSLALAYGEDLIDLESTVRVVQSIYNANYQFATPPPAPTVQAYAGDGFVTLMWDNRAETAVDPVTGERDFEGYRIYRATDPNFLDAQLIRDARGGGPVGNGRPIAQFDLINGIRGFSELAVQGVQYWLGEDNGIRHVWTDSTVINGQLYYYAVTAYDRGVGPPFNFYPSENAISVSRTVRGGTILPRNVVAVRPNPPVPGYIPGAVVEGSLRQLSGRGVGTVQLRVVHPDRVPEGHVFRLTFDAPTDSIRAQSYRLVDVTTGEVLFEHGRDLEGAGTGPVGAGLLPVIQTALWPEVDTLASGFTAESQTRVRLRPLYQRTRSPNLRRPGYPEDLLIVFANEPLDTSRAAIGMPATPAHFKVITADGRWQFDFRFRDVNRDRTLSADGEFIEVLLPEREGGPLIPTWRIFYDAARTPADAMPPGQGDVYRLRMRLPLTAEDVFEFTTQGAYVDAAQARDQLREQEPYVVPNPYVAAAAFEPERFAVSGRGERRLEFRNIPAGATIRIYTVRGELVQTLHHDGSSIGMVPWDLRTKDNLEIAPGLYLFHVEAPGVGEYIGKFAVIK</sequence>
<dbReference type="InterPro" id="IPR013783">
    <property type="entry name" value="Ig-like_fold"/>
</dbReference>